<evidence type="ECO:0000256" key="2">
    <source>
        <dbReference type="ARBA" id="ARBA00006991"/>
    </source>
</evidence>
<keyword evidence="5 11" id="KW-0863">Zinc-finger</keyword>
<comment type="similarity">
    <text evidence="2">Belongs to the krueppel C2H2-type zinc-finger protein family.</text>
</comment>
<evidence type="ECO:0000256" key="3">
    <source>
        <dbReference type="ARBA" id="ARBA00022723"/>
    </source>
</evidence>
<dbReference type="GO" id="GO:0000978">
    <property type="term" value="F:RNA polymerase II cis-regulatory region sequence-specific DNA binding"/>
    <property type="evidence" value="ECO:0007669"/>
    <property type="project" value="TreeGrafter"/>
</dbReference>
<dbReference type="PANTHER" id="PTHR24393:SF15">
    <property type="entry name" value="IP01243P-RELATED"/>
    <property type="match status" value="1"/>
</dbReference>
<dbReference type="Pfam" id="PF07776">
    <property type="entry name" value="zf-AD"/>
    <property type="match status" value="1"/>
</dbReference>
<reference evidence="13" key="1">
    <citation type="submission" date="2005-10" db="EMBL/GenBank/DDBJ databases">
        <authorList>
            <person name="Loftus B.J."/>
            <person name="Nene V.M."/>
            <person name="Hannick L.I."/>
            <person name="Bidwell S."/>
            <person name="Haas B."/>
            <person name="Amedeo P."/>
            <person name="Orvis J."/>
            <person name="Wortman J.R."/>
            <person name="White O.R."/>
            <person name="Salzberg S."/>
            <person name="Shumway M."/>
            <person name="Koo H."/>
            <person name="Zhao Y."/>
            <person name="Holmes M."/>
            <person name="Miller J."/>
            <person name="Schatz M."/>
            <person name="Pop M."/>
            <person name="Pai G."/>
            <person name="Utterback T."/>
            <person name="Rogers Y.-H."/>
            <person name="Kravitz S."/>
            <person name="Fraser C.M."/>
        </authorList>
    </citation>
    <scope>NUCLEOTIDE SEQUENCE</scope>
    <source>
        <strain evidence="13">Liverpool</strain>
    </source>
</reference>
<evidence type="ECO:0000256" key="7">
    <source>
        <dbReference type="ARBA" id="ARBA00023015"/>
    </source>
</evidence>
<dbReference type="InterPro" id="IPR013087">
    <property type="entry name" value="Znf_C2H2_type"/>
</dbReference>
<sequence length="495" mass="58354">MNPILDSGTCFLCLRNPENSNWTPDFEGDSKLSISYLIVLHFWFQVRDIPILCEVQCVISWQLQEDELRGAVVCQSCWEKVNQFHQFYQEVKISHDQLKSQSLPTVIIKQEALDIEEEQIVETNISTATVKDVDWKPVPVKTEPCEEQTEPPVAQEKTKRKLKPFSLDGRSRFRKQLKARYRKAQDDVIKKHMQYQCDDCDVKFESFCTALQHRKREHNQASVKCCERQFKTRSMLHRHAMNPGPFPCETCGRIFRFMTGYQRHKKEVHDELNEASFKCNRCSEVFTDQDTLKRHQAEHERSVCGDCGKQFRTRNGLQKHTKAVHQEPTDYICKICSKGFYRRSLFVEHLKTHEKTPDELKEQCEVCKKWLKNHLSWEKHVQRHQFEGQFKCDECDHVSVNLLSLKVHKKRRHGSDKEEYQCELCDKSYTRKQSLKEHVANAHTGEPLYECQYCLKGFFSNATMYAHRKKDHPQEWLQNHATKFTSREGGSNDGQ</sequence>
<evidence type="ECO:0000256" key="10">
    <source>
        <dbReference type="ARBA" id="ARBA00023242"/>
    </source>
</evidence>
<evidence type="ECO:0000313" key="13">
    <source>
        <dbReference type="EMBL" id="EAT39675.1"/>
    </source>
</evidence>
<accession>Q16YI1</accession>
<dbReference type="PhylomeDB" id="Q16YI1"/>
<reference evidence="13" key="3">
    <citation type="submission" date="2012-09" db="EMBL/GenBank/DDBJ databases">
        <authorList>
            <consortium name="VectorBase"/>
        </authorList>
    </citation>
    <scope>NUCLEOTIDE SEQUENCE</scope>
    <source>
        <strain evidence="13">Liverpool</strain>
    </source>
</reference>
<reference evidence="13" key="2">
    <citation type="journal article" date="2007" name="Science">
        <title>Genome sequence of Aedes aegypti, a major arbovirus vector.</title>
        <authorList>
            <person name="Nene V."/>
            <person name="Wortman J.R."/>
            <person name="Lawson D."/>
            <person name="Haas B."/>
            <person name="Kodira C."/>
            <person name="Tu Z.J."/>
            <person name="Loftus B."/>
            <person name="Xi Z."/>
            <person name="Megy K."/>
            <person name="Grabherr M."/>
            <person name="Ren Q."/>
            <person name="Zdobnov E.M."/>
            <person name="Lobo N.F."/>
            <person name="Campbell K.S."/>
            <person name="Brown S.E."/>
            <person name="Bonaldo M.F."/>
            <person name="Zhu J."/>
            <person name="Sinkins S.P."/>
            <person name="Hogenkamp D.G."/>
            <person name="Amedeo P."/>
            <person name="Arensburger P."/>
            <person name="Atkinson P.W."/>
            <person name="Bidwell S."/>
            <person name="Biedler J."/>
            <person name="Birney E."/>
            <person name="Bruggner R.V."/>
            <person name="Costas J."/>
            <person name="Coy M.R."/>
            <person name="Crabtree J."/>
            <person name="Crawford M."/>
            <person name="Debruyn B."/>
            <person name="Decaprio D."/>
            <person name="Eiglmeier K."/>
            <person name="Eisenstadt E."/>
            <person name="El-Dorry H."/>
            <person name="Gelbart W.M."/>
            <person name="Gomes S.L."/>
            <person name="Hammond M."/>
            <person name="Hannick L.I."/>
            <person name="Hogan J.R."/>
            <person name="Holmes M.H."/>
            <person name="Jaffe D."/>
            <person name="Johnston J.S."/>
            <person name="Kennedy R.C."/>
            <person name="Koo H."/>
            <person name="Kravitz S."/>
            <person name="Kriventseva E.V."/>
            <person name="Kulp D."/>
            <person name="Labutti K."/>
            <person name="Lee E."/>
            <person name="Li S."/>
            <person name="Lovin D.D."/>
            <person name="Mao C."/>
            <person name="Mauceli E."/>
            <person name="Menck C.F."/>
            <person name="Miller J.R."/>
            <person name="Montgomery P."/>
            <person name="Mori A."/>
            <person name="Nascimento A.L."/>
            <person name="Naveira H.F."/>
            <person name="Nusbaum C."/>
            <person name="O'leary S."/>
            <person name="Orvis J."/>
            <person name="Pertea M."/>
            <person name="Quesneville H."/>
            <person name="Reidenbach K.R."/>
            <person name="Rogers Y.H."/>
            <person name="Roth C.W."/>
            <person name="Schneider J.R."/>
            <person name="Schatz M."/>
            <person name="Shumway M."/>
            <person name="Stanke M."/>
            <person name="Stinson E.O."/>
            <person name="Tubio J.M."/>
            <person name="Vanzee J.P."/>
            <person name="Verjovski-Almeida S."/>
            <person name="Werner D."/>
            <person name="White O."/>
            <person name="Wyder S."/>
            <person name="Zeng Q."/>
            <person name="Zhao Q."/>
            <person name="Zhao Y."/>
            <person name="Hill C.A."/>
            <person name="Raikhel A.S."/>
            <person name="Soares M.B."/>
            <person name="Knudson D.L."/>
            <person name="Lee N.H."/>
            <person name="Galagan J."/>
            <person name="Salzberg S.L."/>
            <person name="Paulsen I.T."/>
            <person name="Dimopoulos G."/>
            <person name="Collins F.H."/>
            <person name="Birren B."/>
            <person name="Fraser-Liggett C.M."/>
            <person name="Severson D.W."/>
        </authorList>
    </citation>
    <scope>NUCLEOTIDE SEQUENCE [LARGE SCALE GENOMIC DNA]</scope>
    <source>
        <strain evidence="13">Liverpool</strain>
    </source>
</reference>
<dbReference type="Gene3D" id="3.40.1800.20">
    <property type="match status" value="1"/>
</dbReference>
<feature type="domain" description="C2H2-type" evidence="12">
    <location>
        <begin position="246"/>
        <end position="274"/>
    </location>
</feature>
<dbReference type="PANTHER" id="PTHR24393">
    <property type="entry name" value="ZINC FINGER PROTEIN"/>
    <property type="match status" value="1"/>
</dbReference>
<name>Q16YI1_AEDAE</name>
<feature type="domain" description="C2H2-type" evidence="12">
    <location>
        <begin position="331"/>
        <end position="358"/>
    </location>
</feature>
<dbReference type="HOGENOM" id="CLU_002678_94_13_1"/>
<evidence type="ECO:0000256" key="1">
    <source>
        <dbReference type="ARBA" id="ARBA00004123"/>
    </source>
</evidence>
<dbReference type="PaxDb" id="7159-AAEL008533-PA"/>
<dbReference type="AlphaFoldDB" id="Q16YI1"/>
<dbReference type="SUPFAM" id="SSF57667">
    <property type="entry name" value="beta-beta-alpha zinc fingers"/>
    <property type="match status" value="4"/>
</dbReference>
<dbReference type="SMART" id="SM00868">
    <property type="entry name" value="zf-AD"/>
    <property type="match status" value="1"/>
</dbReference>
<evidence type="ECO:0000256" key="8">
    <source>
        <dbReference type="ARBA" id="ARBA00023125"/>
    </source>
</evidence>
<keyword evidence="7" id="KW-0805">Transcription regulation</keyword>
<dbReference type="VEuPathDB" id="VectorBase:AAEL008533"/>
<gene>
    <name evidence="13" type="ORF">AaeL_AAEL008533</name>
</gene>
<protein>
    <submittedName>
        <fullName evidence="13">AAEL008533-PA</fullName>
    </submittedName>
</protein>
<feature type="domain" description="C2H2-type" evidence="12">
    <location>
        <begin position="302"/>
        <end position="330"/>
    </location>
</feature>
<dbReference type="GO" id="GO:0001228">
    <property type="term" value="F:DNA-binding transcription activator activity, RNA polymerase II-specific"/>
    <property type="evidence" value="ECO:0007669"/>
    <property type="project" value="TreeGrafter"/>
</dbReference>
<evidence type="ECO:0000256" key="4">
    <source>
        <dbReference type="ARBA" id="ARBA00022737"/>
    </source>
</evidence>
<feature type="domain" description="C2H2-type" evidence="12">
    <location>
        <begin position="277"/>
        <end position="299"/>
    </location>
</feature>
<keyword evidence="3" id="KW-0479">Metal-binding</keyword>
<evidence type="ECO:0000259" key="12">
    <source>
        <dbReference type="PROSITE" id="PS50157"/>
    </source>
</evidence>
<dbReference type="Proteomes" id="UP000682892">
    <property type="component" value="Unassembled WGS sequence"/>
</dbReference>
<evidence type="ECO:0000313" key="14">
    <source>
        <dbReference type="Proteomes" id="UP000682892"/>
    </source>
</evidence>
<feature type="domain" description="C2H2-type" evidence="12">
    <location>
        <begin position="449"/>
        <end position="477"/>
    </location>
</feature>
<dbReference type="GO" id="GO:0005634">
    <property type="term" value="C:nucleus"/>
    <property type="evidence" value="ECO:0007669"/>
    <property type="project" value="InterPro"/>
</dbReference>
<dbReference type="InterPro" id="IPR036236">
    <property type="entry name" value="Znf_C2H2_sf"/>
</dbReference>
<dbReference type="EMBL" id="CH477516">
    <property type="protein sequence ID" value="EAT39675.1"/>
    <property type="molecule type" value="Genomic_DNA"/>
</dbReference>
<evidence type="ECO:0000256" key="11">
    <source>
        <dbReference type="PROSITE-ProRule" id="PRU00042"/>
    </source>
</evidence>
<evidence type="ECO:0000256" key="5">
    <source>
        <dbReference type="ARBA" id="ARBA00022771"/>
    </source>
</evidence>
<evidence type="ECO:0000256" key="9">
    <source>
        <dbReference type="ARBA" id="ARBA00023163"/>
    </source>
</evidence>
<keyword evidence="6" id="KW-0862">Zinc</keyword>
<organism evidence="13 14">
    <name type="scientific">Aedes aegypti</name>
    <name type="common">Yellowfever mosquito</name>
    <name type="synonym">Culex aegypti</name>
    <dbReference type="NCBI Taxonomy" id="7159"/>
    <lineage>
        <taxon>Eukaryota</taxon>
        <taxon>Metazoa</taxon>
        <taxon>Ecdysozoa</taxon>
        <taxon>Arthropoda</taxon>
        <taxon>Hexapoda</taxon>
        <taxon>Insecta</taxon>
        <taxon>Pterygota</taxon>
        <taxon>Neoptera</taxon>
        <taxon>Endopterygota</taxon>
        <taxon>Diptera</taxon>
        <taxon>Nematocera</taxon>
        <taxon>Culicoidea</taxon>
        <taxon>Culicidae</taxon>
        <taxon>Culicinae</taxon>
        <taxon>Aedini</taxon>
        <taxon>Aedes</taxon>
        <taxon>Stegomyia</taxon>
    </lineage>
</organism>
<dbReference type="Gene3D" id="3.30.160.60">
    <property type="entry name" value="Classic Zinc Finger"/>
    <property type="match status" value="4"/>
</dbReference>
<keyword evidence="8" id="KW-0238">DNA-binding</keyword>
<dbReference type="PROSITE" id="PS00028">
    <property type="entry name" value="ZINC_FINGER_C2H2_1"/>
    <property type="match status" value="6"/>
</dbReference>
<dbReference type="PROSITE" id="PS50157">
    <property type="entry name" value="ZINC_FINGER_C2H2_2"/>
    <property type="match status" value="7"/>
</dbReference>
<dbReference type="SMART" id="SM00355">
    <property type="entry name" value="ZnF_C2H2"/>
    <property type="match status" value="9"/>
</dbReference>
<feature type="domain" description="C2H2-type" evidence="12">
    <location>
        <begin position="390"/>
        <end position="418"/>
    </location>
</feature>
<feature type="domain" description="C2H2-type" evidence="12">
    <location>
        <begin position="420"/>
        <end position="448"/>
    </location>
</feature>
<evidence type="ECO:0000256" key="6">
    <source>
        <dbReference type="ARBA" id="ARBA00022833"/>
    </source>
</evidence>
<dbReference type="Pfam" id="PF00096">
    <property type="entry name" value="zf-C2H2"/>
    <property type="match status" value="4"/>
</dbReference>
<dbReference type="OMA" id="KANIHRI"/>
<dbReference type="InterPro" id="IPR012934">
    <property type="entry name" value="Znf_AD"/>
</dbReference>
<dbReference type="GO" id="GO:0008270">
    <property type="term" value="F:zinc ion binding"/>
    <property type="evidence" value="ECO:0007669"/>
    <property type="project" value="UniProtKB-KW"/>
</dbReference>
<dbReference type="eggNOG" id="KOG1721">
    <property type="taxonomic scope" value="Eukaryota"/>
</dbReference>
<keyword evidence="10" id="KW-0539">Nucleus</keyword>
<keyword evidence="4" id="KW-0677">Repeat</keyword>
<keyword evidence="9" id="KW-0804">Transcription</keyword>
<proteinExistence type="inferred from homology"/>
<comment type="subcellular location">
    <subcellularLocation>
        <location evidence="1">Nucleus</location>
    </subcellularLocation>
</comment>